<gene>
    <name evidence="2" type="ORF">Esi_0269_0014</name>
</gene>
<sequence>MEISPRRRPKKQHHPTKPVEWHTPSFVKWFDAKSCIVLDVQQTQALFSQGREARKLPAPAVERSKLPYTPSSSTRTPAPVVVRAVKTPAPTIPTKKPSPLAPSPSSTPAAPIRALPPASPRRPTVPLASTGKRQRDGKGLQKPEETRAERMKAAPRRLQNIGPVATTATALTAATITAATITTSTATTATTITITATITATTATTPPATTITASTTATTATATTASTATITAATSCSEKDVETIAAAKKIAEVHCCHQPQHENEGWVRMPYLSDEDGGKEVAGAFVHLPVTILPPTCGQVPAGKGAKCDACHDDRRGCSWTPDGLELLCNYCADAPRRERKRQGDRAAPSFHLSSMPAPQVVVFGK</sequence>
<feature type="compositionally biased region" description="Basic residues" evidence="1">
    <location>
        <begin position="1"/>
        <end position="16"/>
    </location>
</feature>
<feature type="region of interest" description="Disordered" evidence="1">
    <location>
        <begin position="1"/>
        <end position="23"/>
    </location>
</feature>
<dbReference type="AlphaFoldDB" id="D7FU97"/>
<feature type="compositionally biased region" description="Low complexity" evidence="1">
    <location>
        <begin position="86"/>
        <end position="111"/>
    </location>
</feature>
<evidence type="ECO:0000313" key="2">
    <source>
        <dbReference type="EMBL" id="CBJ31624.1"/>
    </source>
</evidence>
<dbReference type="EMBL" id="FN648452">
    <property type="protein sequence ID" value="CBJ31624.1"/>
    <property type="molecule type" value="Genomic_DNA"/>
</dbReference>
<proteinExistence type="predicted"/>
<reference evidence="2 3" key="1">
    <citation type="journal article" date="2010" name="Nature">
        <title>The Ectocarpus genome and the independent evolution of multicellularity in brown algae.</title>
        <authorList>
            <person name="Cock J.M."/>
            <person name="Sterck L."/>
            <person name="Rouze P."/>
            <person name="Scornet D."/>
            <person name="Allen A.E."/>
            <person name="Amoutzias G."/>
            <person name="Anthouard V."/>
            <person name="Artiguenave F."/>
            <person name="Aury J.M."/>
            <person name="Badger J.H."/>
            <person name="Beszteri B."/>
            <person name="Billiau K."/>
            <person name="Bonnet E."/>
            <person name="Bothwell J.H."/>
            <person name="Bowler C."/>
            <person name="Boyen C."/>
            <person name="Brownlee C."/>
            <person name="Carrano C.J."/>
            <person name="Charrier B."/>
            <person name="Cho G.Y."/>
            <person name="Coelho S.M."/>
            <person name="Collen J."/>
            <person name="Corre E."/>
            <person name="Da Silva C."/>
            <person name="Delage L."/>
            <person name="Delaroque N."/>
            <person name="Dittami S.M."/>
            <person name="Doulbeau S."/>
            <person name="Elias M."/>
            <person name="Farnham G."/>
            <person name="Gachon C.M."/>
            <person name="Gschloessl B."/>
            <person name="Heesch S."/>
            <person name="Jabbari K."/>
            <person name="Jubin C."/>
            <person name="Kawai H."/>
            <person name="Kimura K."/>
            <person name="Kloareg B."/>
            <person name="Kupper F.C."/>
            <person name="Lang D."/>
            <person name="Le Bail A."/>
            <person name="Leblanc C."/>
            <person name="Lerouge P."/>
            <person name="Lohr M."/>
            <person name="Lopez P.J."/>
            <person name="Martens C."/>
            <person name="Maumus F."/>
            <person name="Michel G."/>
            <person name="Miranda-Saavedra D."/>
            <person name="Morales J."/>
            <person name="Moreau H."/>
            <person name="Motomura T."/>
            <person name="Nagasato C."/>
            <person name="Napoli C.A."/>
            <person name="Nelson D.R."/>
            <person name="Nyvall-Collen P."/>
            <person name="Peters A.F."/>
            <person name="Pommier C."/>
            <person name="Potin P."/>
            <person name="Poulain J."/>
            <person name="Quesneville H."/>
            <person name="Read B."/>
            <person name="Rensing S.A."/>
            <person name="Ritter A."/>
            <person name="Rousvoal S."/>
            <person name="Samanta M."/>
            <person name="Samson G."/>
            <person name="Schroeder D.C."/>
            <person name="Segurens B."/>
            <person name="Strittmatter M."/>
            <person name="Tonon T."/>
            <person name="Tregear J.W."/>
            <person name="Valentin K."/>
            <person name="von Dassow P."/>
            <person name="Yamagishi T."/>
            <person name="Van de Peer Y."/>
            <person name="Wincker P."/>
        </authorList>
    </citation>
    <scope>NUCLEOTIDE SEQUENCE [LARGE SCALE GENOMIC DNA]</scope>
    <source>
        <strain evidence="3">Ec32 / CCAP1310/4</strain>
    </source>
</reference>
<protein>
    <submittedName>
        <fullName evidence="2">Uncharacterized protein</fullName>
    </submittedName>
</protein>
<keyword evidence="3" id="KW-1185">Reference proteome</keyword>
<accession>D7FU97</accession>
<name>D7FU97_ECTSI</name>
<dbReference type="InParanoid" id="D7FU97"/>
<dbReference type="Proteomes" id="UP000002630">
    <property type="component" value="Linkage Group LG13"/>
</dbReference>
<evidence type="ECO:0000313" key="3">
    <source>
        <dbReference type="Proteomes" id="UP000002630"/>
    </source>
</evidence>
<feature type="compositionally biased region" description="Basic and acidic residues" evidence="1">
    <location>
        <begin position="133"/>
        <end position="152"/>
    </location>
</feature>
<feature type="region of interest" description="Disordered" evidence="1">
    <location>
        <begin position="50"/>
        <end position="153"/>
    </location>
</feature>
<evidence type="ECO:0000256" key="1">
    <source>
        <dbReference type="SAM" id="MobiDB-lite"/>
    </source>
</evidence>
<organism evidence="2 3">
    <name type="scientific">Ectocarpus siliculosus</name>
    <name type="common">Brown alga</name>
    <name type="synonym">Conferva siliculosa</name>
    <dbReference type="NCBI Taxonomy" id="2880"/>
    <lineage>
        <taxon>Eukaryota</taxon>
        <taxon>Sar</taxon>
        <taxon>Stramenopiles</taxon>
        <taxon>Ochrophyta</taxon>
        <taxon>PX clade</taxon>
        <taxon>Phaeophyceae</taxon>
        <taxon>Ectocarpales</taxon>
        <taxon>Ectocarpaceae</taxon>
        <taxon>Ectocarpus</taxon>
    </lineage>
</organism>
<dbReference type="EMBL" id="FN649738">
    <property type="protein sequence ID" value="CBJ31624.1"/>
    <property type="molecule type" value="Genomic_DNA"/>
</dbReference>